<dbReference type="Pfam" id="PF13478">
    <property type="entry name" value="XdhC_C"/>
    <property type="match status" value="1"/>
</dbReference>
<accession>K6P3I3</accession>
<dbReference type="OrthoDB" id="9809270at2"/>
<sequence>MEVGTAGRPDAVLARAAALRARGHSFALATVIRRRPPVSSRAGDKALITADGRIEGWIGGSCSESIVRRQALAALADGQPRLIQIRVDVPADAATAEESDEGQEPGAAGGEGDARVVTVAMTCPSGGEVDVYIEPFVRPPQLIACGDTPLAYALVQMAAMVGFEPVLVYGREAPPEAAVPGGRAISVDALEDFEPVPEAYAVVATMGHFDEECLQRWLAAGVPYVALVASRKRAAAVKEVLAGAGVPAADLERVRNPAGLDLGAVTQEEIAVSILADIIRQRRARLRAHAGMVVGDEVAARLGAEGAGTAAGAAERAAEQPAASTTHTASRPVSTGAATQVAAAASGSRAASDGAAREAELPAVARDPVCGMEVVPGETRHVAEYEGRQYYFCCPHCKATFLKDPERYVESA</sequence>
<reference evidence="3" key="2">
    <citation type="submission" date="2012-10" db="EMBL/GenBank/DDBJ databases">
        <title>Improved high-quality draft of Thermaerobacter subterraneus C21, DSM 13965.</title>
        <authorList>
            <consortium name="DOE Joint Genome Institute"/>
            <person name="Eisen J."/>
            <person name="Huntemann M."/>
            <person name="Wei C.-L."/>
            <person name="Han J."/>
            <person name="Detter J.C."/>
            <person name="Han C."/>
            <person name="Tapia R."/>
            <person name="Chen A."/>
            <person name="Kyrpides N."/>
            <person name="Mavromatis K."/>
            <person name="Markowitz V."/>
            <person name="Szeto E."/>
            <person name="Ivanova N."/>
            <person name="Mikhailova N."/>
            <person name="Ovchinnikova G."/>
            <person name="Pagani I."/>
            <person name="Pati A."/>
            <person name="Goodwin L."/>
            <person name="Nordberg H.P."/>
            <person name="Cantor M.N."/>
            <person name="Hua S.X."/>
            <person name="Woyke T."/>
            <person name="Eisen J."/>
            <person name="Klenk H.-P."/>
        </authorList>
    </citation>
    <scope>NUCLEOTIDE SEQUENCE [LARGE SCALE GENOMIC DNA]</scope>
    <source>
        <strain evidence="3">DSM 13965</strain>
    </source>
</reference>
<dbReference type="Proteomes" id="UP000005710">
    <property type="component" value="Unassembled WGS sequence"/>
</dbReference>
<dbReference type="InterPro" id="IPR052698">
    <property type="entry name" value="MoCofactor_Util/Proc"/>
</dbReference>
<feature type="compositionally biased region" description="Low complexity" evidence="1">
    <location>
        <begin position="333"/>
        <end position="354"/>
    </location>
</feature>
<comment type="caution">
    <text evidence="3">The sequence shown here is derived from an EMBL/GenBank/DDBJ whole genome shotgun (WGS) entry which is preliminary data.</text>
</comment>
<evidence type="ECO:0000256" key="1">
    <source>
        <dbReference type="SAM" id="MobiDB-lite"/>
    </source>
</evidence>
<dbReference type="HOGENOM" id="CLU_041115_0_0_9"/>
<dbReference type="AlphaFoldDB" id="K6P3I3"/>
<dbReference type="InterPro" id="IPR009078">
    <property type="entry name" value="Ferritin-like_SF"/>
</dbReference>
<gene>
    <name evidence="3" type="ORF">ThesuDRAFT_01360</name>
</gene>
<dbReference type="Pfam" id="PF02625">
    <property type="entry name" value="XdhC_CoxI"/>
    <property type="match status" value="1"/>
</dbReference>
<dbReference type="SUPFAM" id="SSF47240">
    <property type="entry name" value="Ferritin-like"/>
    <property type="match status" value="1"/>
</dbReference>
<dbReference type="PANTHER" id="PTHR30388:SF6">
    <property type="entry name" value="XANTHINE DEHYDROGENASE SUBUNIT A-RELATED"/>
    <property type="match status" value="1"/>
</dbReference>
<feature type="domain" description="TRASH" evidence="2">
    <location>
        <begin position="367"/>
        <end position="405"/>
    </location>
</feature>
<dbReference type="InterPro" id="IPR027051">
    <property type="entry name" value="XdhC_Rossmann_dom"/>
</dbReference>
<dbReference type="Pfam" id="PF04945">
    <property type="entry name" value="YHS"/>
    <property type="match status" value="1"/>
</dbReference>
<evidence type="ECO:0000259" key="2">
    <source>
        <dbReference type="SMART" id="SM00746"/>
    </source>
</evidence>
<proteinExistence type="predicted"/>
<organism evidence="3 4">
    <name type="scientific">Thermaerobacter subterraneus DSM 13965</name>
    <dbReference type="NCBI Taxonomy" id="867903"/>
    <lineage>
        <taxon>Bacteria</taxon>
        <taxon>Bacillati</taxon>
        <taxon>Bacillota</taxon>
        <taxon>Clostridia</taxon>
        <taxon>Eubacteriales</taxon>
        <taxon>Clostridiales Family XVII. Incertae Sedis</taxon>
        <taxon>Thermaerobacter</taxon>
    </lineage>
</organism>
<feature type="region of interest" description="Disordered" evidence="1">
    <location>
        <begin position="311"/>
        <end position="354"/>
    </location>
</feature>
<keyword evidence="4" id="KW-1185">Reference proteome</keyword>
<name>K6P3I3_9FIRM</name>
<dbReference type="SMART" id="SM00746">
    <property type="entry name" value="TRASH"/>
    <property type="match status" value="1"/>
</dbReference>
<dbReference type="PANTHER" id="PTHR30388">
    <property type="entry name" value="ALDEHYDE OXIDOREDUCTASE MOLYBDENUM COFACTOR ASSEMBLY PROTEIN"/>
    <property type="match status" value="1"/>
</dbReference>
<protein>
    <submittedName>
        <fullName evidence="3">Xanthine and CO dehydrogenases maturation factor, XdhC/CoxF family</fullName>
    </submittedName>
</protein>
<dbReference type="InterPro" id="IPR003777">
    <property type="entry name" value="XdhC_CoxI"/>
</dbReference>
<dbReference type="InterPro" id="IPR007029">
    <property type="entry name" value="YHS_dom"/>
</dbReference>
<dbReference type="STRING" id="867903.ThesuDRAFT_01360"/>
<dbReference type="eggNOG" id="COG1975">
    <property type="taxonomic scope" value="Bacteria"/>
</dbReference>
<dbReference type="GO" id="GO:0016491">
    <property type="term" value="F:oxidoreductase activity"/>
    <property type="evidence" value="ECO:0007669"/>
    <property type="project" value="InterPro"/>
</dbReference>
<dbReference type="Gene3D" id="1.10.620.20">
    <property type="entry name" value="Ribonucleotide Reductase, subunit A"/>
    <property type="match status" value="1"/>
</dbReference>
<dbReference type="RefSeq" id="WP_006903631.1">
    <property type="nucleotide sequence ID" value="NZ_JH976535.1"/>
</dbReference>
<evidence type="ECO:0000313" key="4">
    <source>
        <dbReference type="Proteomes" id="UP000005710"/>
    </source>
</evidence>
<dbReference type="EMBL" id="AENY02000002">
    <property type="protein sequence ID" value="EKP95605.1"/>
    <property type="molecule type" value="Genomic_DNA"/>
</dbReference>
<reference evidence="3" key="1">
    <citation type="submission" date="2010-10" db="EMBL/GenBank/DDBJ databases">
        <authorList>
            <consortium name="US DOE Joint Genome Institute (JGI-PGF)"/>
            <person name="Lucas S."/>
            <person name="Copeland A."/>
            <person name="Lapidus A."/>
            <person name="Bruce D."/>
            <person name="Goodwin L."/>
            <person name="Pitluck S."/>
            <person name="Kyrpides N."/>
            <person name="Mavromatis K."/>
            <person name="Detter J.C."/>
            <person name="Han C."/>
            <person name="Land M."/>
            <person name="Hauser L."/>
            <person name="Markowitz V."/>
            <person name="Cheng J.-F."/>
            <person name="Hugenholtz P."/>
            <person name="Woyke T."/>
            <person name="Wu D."/>
            <person name="Pukall R."/>
            <person name="Wahrenburg C."/>
            <person name="Brambilla E."/>
            <person name="Klenk H.-P."/>
            <person name="Eisen J.A."/>
        </authorList>
    </citation>
    <scope>NUCLEOTIDE SEQUENCE [LARGE SCALE GENOMIC DNA]</scope>
    <source>
        <strain evidence="3">DSM 13965</strain>
    </source>
</reference>
<dbReference type="InterPro" id="IPR012348">
    <property type="entry name" value="RNR-like"/>
</dbReference>
<dbReference type="InterPro" id="IPR011017">
    <property type="entry name" value="TRASH_dom"/>
</dbReference>
<evidence type="ECO:0000313" key="3">
    <source>
        <dbReference type="EMBL" id="EKP95605.1"/>
    </source>
</evidence>
<feature type="region of interest" description="Disordered" evidence="1">
    <location>
        <begin position="93"/>
        <end position="113"/>
    </location>
</feature>
<dbReference type="Gene3D" id="3.40.50.720">
    <property type="entry name" value="NAD(P)-binding Rossmann-like Domain"/>
    <property type="match status" value="1"/>
</dbReference>
<feature type="compositionally biased region" description="Low complexity" evidence="1">
    <location>
        <begin position="311"/>
        <end position="323"/>
    </location>
</feature>
<dbReference type="eggNOG" id="COG3350">
    <property type="taxonomic scope" value="Bacteria"/>
</dbReference>